<dbReference type="GO" id="GO:0140359">
    <property type="term" value="F:ABC-type transporter activity"/>
    <property type="evidence" value="ECO:0007669"/>
    <property type="project" value="InterPro"/>
</dbReference>
<feature type="transmembrane region" description="Helical" evidence="9">
    <location>
        <begin position="6"/>
        <end position="22"/>
    </location>
</feature>
<evidence type="ECO:0000256" key="2">
    <source>
        <dbReference type="ARBA" id="ARBA00007783"/>
    </source>
</evidence>
<keyword evidence="8 9" id="KW-0472">Membrane</keyword>
<accession>A0A375IDL9</accession>
<feature type="transmembrane region" description="Helical" evidence="9">
    <location>
        <begin position="34"/>
        <end position="52"/>
    </location>
</feature>
<evidence type="ECO:0000256" key="4">
    <source>
        <dbReference type="ARBA" id="ARBA00022475"/>
    </source>
</evidence>
<feature type="transmembrane region" description="Helical" evidence="9">
    <location>
        <begin position="107"/>
        <end position="129"/>
    </location>
</feature>
<comment type="subcellular location">
    <subcellularLocation>
        <location evidence="9">Cell inner membrane</location>
        <topology evidence="9">Multi-pass membrane protein</topology>
    </subcellularLocation>
    <subcellularLocation>
        <location evidence="1">Cell membrane</location>
        <topology evidence="1">Multi-pass membrane protein</topology>
    </subcellularLocation>
</comment>
<feature type="transmembrane region" description="Helical" evidence="9">
    <location>
        <begin position="197"/>
        <end position="215"/>
    </location>
</feature>
<organism evidence="11 12">
    <name type="scientific">Cupriavidus taiwanensis</name>
    <dbReference type="NCBI Taxonomy" id="164546"/>
    <lineage>
        <taxon>Bacteria</taxon>
        <taxon>Pseudomonadati</taxon>
        <taxon>Pseudomonadota</taxon>
        <taxon>Betaproteobacteria</taxon>
        <taxon>Burkholderiales</taxon>
        <taxon>Burkholderiaceae</taxon>
        <taxon>Cupriavidus</taxon>
    </lineage>
</organism>
<dbReference type="AlphaFoldDB" id="A0A375IDL9"/>
<name>A0A375IDL9_9BURK</name>
<keyword evidence="7" id="KW-0625">Polysaccharide transport</keyword>
<feature type="domain" description="ABC transmembrane type-2" evidence="10">
    <location>
        <begin position="1"/>
        <end position="218"/>
    </location>
</feature>
<keyword evidence="4 9" id="KW-1003">Cell membrane</keyword>
<dbReference type="InterPro" id="IPR047817">
    <property type="entry name" value="ABC2_TM_bact-type"/>
</dbReference>
<dbReference type="Pfam" id="PF01061">
    <property type="entry name" value="ABC2_membrane"/>
    <property type="match status" value="1"/>
</dbReference>
<keyword evidence="5 9" id="KW-0812">Transmembrane</keyword>
<feature type="transmembrane region" description="Helical" evidence="9">
    <location>
        <begin position="72"/>
        <end position="100"/>
    </location>
</feature>
<sequence length="226" mass="25406">MNPLLMLGVYTFVFTVVFKAQWTQSGMRSEFVMILYAGLIVFNFFAECVNRAPSLIITNVNYVKKVVFPLEILPIVTLGAAAFQLAVNLAVWLAFYIVWFGIPSPTILCLPVVLLPLFTMTLGICWVLASLGVYLRDVSQIIGIAVTVLMYLSPVFYPLSSLPAEFRPFMFLSPLTLVVEQARGVMLWSTIPDWSAWWGYLIVSLLVASLGFAWFRHTKRGFSDVL</sequence>
<dbReference type="PANTHER" id="PTHR30413">
    <property type="entry name" value="INNER MEMBRANE TRANSPORT PERMEASE"/>
    <property type="match status" value="1"/>
</dbReference>
<evidence type="ECO:0000256" key="1">
    <source>
        <dbReference type="ARBA" id="ARBA00004651"/>
    </source>
</evidence>
<keyword evidence="7" id="KW-0762">Sugar transport</keyword>
<evidence type="ECO:0000256" key="8">
    <source>
        <dbReference type="ARBA" id="ARBA00023136"/>
    </source>
</evidence>
<evidence type="ECO:0000259" key="10">
    <source>
        <dbReference type="PROSITE" id="PS51012"/>
    </source>
</evidence>
<evidence type="ECO:0000256" key="5">
    <source>
        <dbReference type="ARBA" id="ARBA00022692"/>
    </source>
</evidence>
<dbReference type="Proteomes" id="UP000255505">
    <property type="component" value="Chromosome I"/>
</dbReference>
<comment type="similarity">
    <text evidence="2 9">Belongs to the ABC-2 integral membrane protein family.</text>
</comment>
<keyword evidence="6 9" id="KW-1133">Transmembrane helix</keyword>
<dbReference type="PANTHER" id="PTHR30413:SF10">
    <property type="entry name" value="CAPSULE POLYSACCHARIDE EXPORT INNER-MEMBRANE PROTEIN CTRC"/>
    <property type="match status" value="1"/>
</dbReference>
<evidence type="ECO:0000313" key="12">
    <source>
        <dbReference type="Proteomes" id="UP000255505"/>
    </source>
</evidence>
<evidence type="ECO:0000256" key="7">
    <source>
        <dbReference type="ARBA" id="ARBA00023047"/>
    </source>
</evidence>
<dbReference type="PROSITE" id="PS51012">
    <property type="entry name" value="ABC_TM2"/>
    <property type="match status" value="1"/>
</dbReference>
<dbReference type="InterPro" id="IPR013525">
    <property type="entry name" value="ABC2_TM"/>
</dbReference>
<feature type="transmembrane region" description="Helical" evidence="9">
    <location>
        <begin position="141"/>
        <end position="159"/>
    </location>
</feature>
<reference evidence="11 12" key="1">
    <citation type="submission" date="2018-01" db="EMBL/GenBank/DDBJ databases">
        <authorList>
            <person name="Gaut B.S."/>
            <person name="Morton B.R."/>
            <person name="Clegg M.T."/>
            <person name="Duvall M.R."/>
        </authorList>
    </citation>
    <scope>NUCLEOTIDE SEQUENCE [LARGE SCALE GENOMIC DNA]</scope>
    <source>
        <strain evidence="11">Cupriavidus taiwanensis LMG 19425</strain>
    </source>
</reference>
<dbReference type="EMBL" id="LT991976">
    <property type="protein sequence ID" value="SPK71355.1"/>
    <property type="molecule type" value="Genomic_DNA"/>
</dbReference>
<evidence type="ECO:0000256" key="6">
    <source>
        <dbReference type="ARBA" id="ARBA00022989"/>
    </source>
</evidence>
<protein>
    <recommendedName>
        <fullName evidence="9">Transport permease protein</fullName>
    </recommendedName>
</protein>
<proteinExistence type="inferred from homology"/>
<dbReference type="GO" id="GO:0015774">
    <property type="term" value="P:polysaccharide transport"/>
    <property type="evidence" value="ECO:0007669"/>
    <property type="project" value="UniProtKB-KW"/>
</dbReference>
<evidence type="ECO:0000313" key="11">
    <source>
        <dbReference type="EMBL" id="SPK71355.1"/>
    </source>
</evidence>
<evidence type="ECO:0000256" key="3">
    <source>
        <dbReference type="ARBA" id="ARBA00022448"/>
    </source>
</evidence>
<gene>
    <name evidence="11" type="ORF">CT19425_30579</name>
</gene>
<dbReference type="GO" id="GO:0005886">
    <property type="term" value="C:plasma membrane"/>
    <property type="evidence" value="ECO:0007669"/>
    <property type="project" value="UniProtKB-SubCell"/>
</dbReference>
<dbReference type="GO" id="GO:0015920">
    <property type="term" value="P:lipopolysaccharide transport"/>
    <property type="evidence" value="ECO:0007669"/>
    <property type="project" value="TreeGrafter"/>
</dbReference>
<evidence type="ECO:0000256" key="9">
    <source>
        <dbReference type="RuleBase" id="RU361157"/>
    </source>
</evidence>
<keyword evidence="3 9" id="KW-0813">Transport</keyword>